<keyword evidence="2" id="KW-1185">Reference proteome</keyword>
<dbReference type="Proteomes" id="UP000182827">
    <property type="component" value="Unassembled WGS sequence"/>
</dbReference>
<evidence type="ECO:0000313" key="2">
    <source>
        <dbReference type="Proteomes" id="UP000182827"/>
    </source>
</evidence>
<dbReference type="AlphaFoldDB" id="A0A1I6VXX4"/>
<dbReference type="Pfam" id="PF16872">
    <property type="entry name" value="putAbiC"/>
    <property type="match status" value="1"/>
</dbReference>
<dbReference type="InterPro" id="IPR031709">
    <property type="entry name" value="PutAbiC"/>
</dbReference>
<gene>
    <name evidence="1" type="ORF">SAMN05444586_103533</name>
</gene>
<evidence type="ECO:0000313" key="1">
    <source>
        <dbReference type="EMBL" id="SFT18552.1"/>
    </source>
</evidence>
<proteinExistence type="predicted"/>
<dbReference type="EMBL" id="FOZU01000035">
    <property type="protein sequence ID" value="SFT18552.1"/>
    <property type="molecule type" value="Genomic_DNA"/>
</dbReference>
<accession>A0A1I6VXX4</accession>
<organism evidence="1 2">
    <name type="scientific">Acinetobacter bohemicus</name>
    <dbReference type="NCBI Taxonomy" id="1435036"/>
    <lineage>
        <taxon>Bacteria</taxon>
        <taxon>Pseudomonadati</taxon>
        <taxon>Pseudomonadota</taxon>
        <taxon>Gammaproteobacteria</taxon>
        <taxon>Moraxellales</taxon>
        <taxon>Moraxellaceae</taxon>
        <taxon>Acinetobacter</taxon>
    </lineage>
</organism>
<protein>
    <submittedName>
        <fullName evidence="1">Putative phage abortive infection protein</fullName>
    </submittedName>
</protein>
<name>A0A1I6VXX4_9GAMM</name>
<dbReference type="RefSeq" id="WP_074947528.1">
    <property type="nucleotide sequence ID" value="NZ_FOZU01000035.1"/>
</dbReference>
<sequence length="252" mass="29617">MKIEKRVSNQHEDKTNLLKSGDYTAEKVILKIFREFFEINNKVKELLGDKLDNLKVARISYIILYYGLGNRSSNIVENIMNNETLLGVKNQALLFDSFDDGKRKTKIREKFAKNKNITLSDLEDELRRLTVNNCFRKKISLDLGYPAAGGHQTRLDHYFANLLFCFDLIEDQRKNMINEDLIIYKKELISQLNVYEKILLILHSNTSMGQDFKKYLKDYDLKKHIPEGMIKKEEFDIDGYFKTLNQNLSKKE</sequence>
<reference evidence="2" key="1">
    <citation type="submission" date="2016-10" db="EMBL/GenBank/DDBJ databases">
        <authorList>
            <person name="Varghese N."/>
            <person name="Submissions S."/>
        </authorList>
    </citation>
    <scope>NUCLEOTIDE SEQUENCE [LARGE SCALE GENOMIC DNA]</scope>
    <source>
        <strain evidence="2">ANC 5076</strain>
    </source>
</reference>